<dbReference type="OrthoDB" id="3269417at2759"/>
<dbReference type="HOGENOM" id="CLU_2794898_0_0_1"/>
<dbReference type="Proteomes" id="UP000054018">
    <property type="component" value="Unassembled WGS sequence"/>
</dbReference>
<proteinExistence type="predicted"/>
<reference evidence="1 2" key="1">
    <citation type="submission" date="2014-04" db="EMBL/GenBank/DDBJ databases">
        <authorList>
            <consortium name="DOE Joint Genome Institute"/>
            <person name="Kuo A."/>
            <person name="Kohler A."/>
            <person name="Costa M.D."/>
            <person name="Nagy L.G."/>
            <person name="Floudas D."/>
            <person name="Copeland A."/>
            <person name="Barry K.W."/>
            <person name="Cichocki N."/>
            <person name="Veneault-Fourrey C."/>
            <person name="LaButti K."/>
            <person name="Lindquist E.A."/>
            <person name="Lipzen A."/>
            <person name="Lundell T."/>
            <person name="Morin E."/>
            <person name="Murat C."/>
            <person name="Sun H."/>
            <person name="Tunlid A."/>
            <person name="Henrissat B."/>
            <person name="Grigoriev I.V."/>
            <person name="Hibbett D.S."/>
            <person name="Martin F."/>
            <person name="Nordberg H.P."/>
            <person name="Cantor M.N."/>
            <person name="Hua S.X."/>
        </authorList>
    </citation>
    <scope>NUCLEOTIDE SEQUENCE [LARGE SCALE GENOMIC DNA]</scope>
    <source>
        <strain evidence="1 2">441</strain>
    </source>
</reference>
<keyword evidence="2" id="KW-1185">Reference proteome</keyword>
<dbReference type="EMBL" id="KN833936">
    <property type="protein sequence ID" value="KIK14486.1"/>
    <property type="molecule type" value="Genomic_DNA"/>
</dbReference>
<dbReference type="STRING" id="765257.A0A0C9YCS9"/>
<evidence type="ECO:0000313" key="2">
    <source>
        <dbReference type="Proteomes" id="UP000054018"/>
    </source>
</evidence>
<name>A0A0C9YCS9_9AGAM</name>
<protein>
    <submittedName>
        <fullName evidence="1">Uncharacterized protein</fullName>
    </submittedName>
</protein>
<sequence>MTEVPDMGTQQDILQQRRLTRLDNSTRQKKVADARHLMYEANYAINTLQVEALLRDESLVPTSNAFSD</sequence>
<evidence type="ECO:0000313" key="1">
    <source>
        <dbReference type="EMBL" id="KIK14486.1"/>
    </source>
</evidence>
<reference evidence="2" key="2">
    <citation type="submission" date="2015-01" db="EMBL/GenBank/DDBJ databases">
        <title>Evolutionary Origins and Diversification of the Mycorrhizal Mutualists.</title>
        <authorList>
            <consortium name="DOE Joint Genome Institute"/>
            <consortium name="Mycorrhizal Genomics Consortium"/>
            <person name="Kohler A."/>
            <person name="Kuo A."/>
            <person name="Nagy L.G."/>
            <person name="Floudas D."/>
            <person name="Copeland A."/>
            <person name="Barry K.W."/>
            <person name="Cichocki N."/>
            <person name="Veneault-Fourrey C."/>
            <person name="LaButti K."/>
            <person name="Lindquist E.A."/>
            <person name="Lipzen A."/>
            <person name="Lundell T."/>
            <person name="Morin E."/>
            <person name="Murat C."/>
            <person name="Riley R."/>
            <person name="Ohm R."/>
            <person name="Sun H."/>
            <person name="Tunlid A."/>
            <person name="Henrissat B."/>
            <person name="Grigoriev I.V."/>
            <person name="Hibbett D.S."/>
            <person name="Martin F."/>
        </authorList>
    </citation>
    <scope>NUCLEOTIDE SEQUENCE [LARGE SCALE GENOMIC DNA]</scope>
    <source>
        <strain evidence="2">441</strain>
    </source>
</reference>
<dbReference type="AlphaFoldDB" id="A0A0C9YCS9"/>
<gene>
    <name evidence="1" type="ORF">PISMIDRAFT_17259</name>
</gene>
<accession>A0A0C9YCS9</accession>
<organism evidence="1 2">
    <name type="scientific">Pisolithus microcarpus 441</name>
    <dbReference type="NCBI Taxonomy" id="765257"/>
    <lineage>
        <taxon>Eukaryota</taxon>
        <taxon>Fungi</taxon>
        <taxon>Dikarya</taxon>
        <taxon>Basidiomycota</taxon>
        <taxon>Agaricomycotina</taxon>
        <taxon>Agaricomycetes</taxon>
        <taxon>Agaricomycetidae</taxon>
        <taxon>Boletales</taxon>
        <taxon>Sclerodermatineae</taxon>
        <taxon>Pisolithaceae</taxon>
        <taxon>Pisolithus</taxon>
    </lineage>
</organism>